<dbReference type="GO" id="GO:0012506">
    <property type="term" value="C:vesicle membrane"/>
    <property type="evidence" value="ECO:0007669"/>
    <property type="project" value="TreeGrafter"/>
</dbReference>
<dbReference type="Gene3D" id="1.20.58.2190">
    <property type="match status" value="1"/>
</dbReference>
<evidence type="ECO:0000313" key="3">
    <source>
        <dbReference type="Proteomes" id="UP000078348"/>
    </source>
</evidence>
<dbReference type="CDD" id="cd09212">
    <property type="entry name" value="PUB"/>
    <property type="match status" value="1"/>
</dbReference>
<dbReference type="SUPFAM" id="SSF54236">
    <property type="entry name" value="Ubiquitin-like"/>
    <property type="match status" value="1"/>
</dbReference>
<dbReference type="PANTHER" id="PTHR46467">
    <property type="entry name" value="TETHER CONTAINING UBX DOMAIN FOR GLUT4"/>
    <property type="match status" value="1"/>
</dbReference>
<dbReference type="OrthoDB" id="440781at2759"/>
<dbReference type="InterPro" id="IPR001012">
    <property type="entry name" value="UBX_dom"/>
</dbReference>
<feature type="domain" description="UBX" evidence="1">
    <location>
        <begin position="425"/>
        <end position="502"/>
    </location>
</feature>
<protein>
    <recommendedName>
        <fullName evidence="1">UBX domain-containing protein</fullName>
    </recommendedName>
</protein>
<dbReference type="Gene3D" id="3.10.20.90">
    <property type="entry name" value="Phosphatidylinositol 3-kinase Catalytic Subunit, Chain A, domain 1"/>
    <property type="match status" value="1"/>
</dbReference>
<name>A0A196SKS8_BLAHN</name>
<dbReference type="Pfam" id="PF09409">
    <property type="entry name" value="PUB"/>
    <property type="match status" value="1"/>
</dbReference>
<dbReference type="InterPro" id="IPR018997">
    <property type="entry name" value="PUB_domain"/>
</dbReference>
<dbReference type="GO" id="GO:0005737">
    <property type="term" value="C:cytoplasm"/>
    <property type="evidence" value="ECO:0007669"/>
    <property type="project" value="TreeGrafter"/>
</dbReference>
<evidence type="ECO:0000259" key="1">
    <source>
        <dbReference type="PROSITE" id="PS50033"/>
    </source>
</evidence>
<dbReference type="CDD" id="cd16118">
    <property type="entry name" value="UBX2_UBXN9"/>
    <property type="match status" value="1"/>
</dbReference>
<reference evidence="2 3" key="1">
    <citation type="submission" date="2016-05" db="EMBL/GenBank/DDBJ databases">
        <title>Nuclear genome of Blastocystis sp. subtype 1 NandII.</title>
        <authorList>
            <person name="Gentekaki E."/>
            <person name="Curtis B."/>
            <person name="Stairs C."/>
            <person name="Eme L."/>
            <person name="Herman E."/>
            <person name="Klimes V."/>
            <person name="Arias M.C."/>
            <person name="Elias M."/>
            <person name="Hilliou F."/>
            <person name="Klute M."/>
            <person name="Malik S.-B."/>
            <person name="Pightling A."/>
            <person name="Rachubinski R."/>
            <person name="Salas D."/>
            <person name="Schlacht A."/>
            <person name="Suga H."/>
            <person name="Archibald J."/>
            <person name="Ball S.G."/>
            <person name="Clark G."/>
            <person name="Dacks J."/>
            <person name="Van Der Giezen M."/>
            <person name="Tsaousis A."/>
            <person name="Roger A."/>
        </authorList>
    </citation>
    <scope>NUCLEOTIDE SEQUENCE [LARGE SCALE GENOMIC DNA]</scope>
    <source>
        <strain evidence="3">ATCC 50177 / NandII</strain>
    </source>
</reference>
<evidence type="ECO:0000313" key="2">
    <source>
        <dbReference type="EMBL" id="OAO17660.1"/>
    </source>
</evidence>
<dbReference type="EMBL" id="LXWW01000022">
    <property type="protein sequence ID" value="OAO17660.1"/>
    <property type="molecule type" value="Genomic_DNA"/>
</dbReference>
<dbReference type="GO" id="GO:0005634">
    <property type="term" value="C:nucleus"/>
    <property type="evidence" value="ECO:0007669"/>
    <property type="project" value="TreeGrafter"/>
</dbReference>
<organism evidence="2 3">
    <name type="scientific">Blastocystis sp. subtype 1 (strain ATCC 50177 / NandII)</name>
    <dbReference type="NCBI Taxonomy" id="478820"/>
    <lineage>
        <taxon>Eukaryota</taxon>
        <taxon>Sar</taxon>
        <taxon>Stramenopiles</taxon>
        <taxon>Bigyra</taxon>
        <taxon>Opalozoa</taxon>
        <taxon>Opalinata</taxon>
        <taxon>Blastocystidae</taxon>
        <taxon>Blastocystis</taxon>
    </lineage>
</organism>
<comment type="caution">
    <text evidence="2">The sequence shown here is derived from an EMBL/GenBank/DDBJ whole genome shotgun (WGS) entry which is preliminary data.</text>
</comment>
<dbReference type="InterPro" id="IPR036339">
    <property type="entry name" value="PUB-like_dom_sf"/>
</dbReference>
<proteinExistence type="predicted"/>
<gene>
    <name evidence="2" type="ORF">AV274_0602</name>
</gene>
<dbReference type="Proteomes" id="UP000078348">
    <property type="component" value="Unassembled WGS sequence"/>
</dbReference>
<dbReference type="AlphaFoldDB" id="A0A196SKS8"/>
<dbReference type="SUPFAM" id="SSF143503">
    <property type="entry name" value="PUG domain-like"/>
    <property type="match status" value="1"/>
</dbReference>
<accession>A0A196SKS8</accession>
<sequence length="557" mass="60864">MSPISSFIIPASGAISLKLRSGTLEDKSCRVAVQYGEDRSSRLYPSSAKLESIMNNAVQFQSIAVSDGMQPALIYIRTPLVGTDLQYTLAELGWINSSVVFRLSLLPKSTLPALPPKRERAPVPPAPIAVSSPAAVSFSSADFSLAQSAELPVRLENIKTEVAILRDKLDAAGYRAMLGLLAKIVGNIIADPAADAKRSINPASAAFQTRMGSVPAGIEILAQLGFEARQTDKGERMVLDAARLSLPLLRAVQDFAGQEMRAEEANSPSVSPSVSAVVSSSAINSTNASVNTPTSTPVTPFDPTKSLVLKTVNLPEKTTLLESQVQALQERRNAFESEVPERCVVVFRAEKGVNPRNFGDAMYANMARTSDDAPEVGGVAGSSGDDAGDDMLVKEVLARKQKEQEKSQTFRTRARRELEELQRQRMYRRTTIRVHLPDRTIVQAYFGPRETVAAVMAVVREALQAPFDTLSFYLFKAPPREILKPETVLRDAKMVPAAMVYLGWERDGPGVPYPYYVKEELVQSAPLAAQIDRGAMVMEEKKKKKKAFDFSKLFKKK</sequence>
<keyword evidence="3" id="KW-1185">Reference proteome</keyword>
<dbReference type="PANTHER" id="PTHR46467:SF1">
    <property type="entry name" value="TETHER CONTAINING UBX DOMAIN FOR GLUT4"/>
    <property type="match status" value="1"/>
</dbReference>
<dbReference type="GO" id="GO:0006886">
    <property type="term" value="P:intracellular protein transport"/>
    <property type="evidence" value="ECO:0007669"/>
    <property type="project" value="TreeGrafter"/>
</dbReference>
<dbReference type="InterPro" id="IPR029071">
    <property type="entry name" value="Ubiquitin-like_domsf"/>
</dbReference>
<dbReference type="PROSITE" id="PS50033">
    <property type="entry name" value="UBX"/>
    <property type="match status" value="1"/>
</dbReference>